<evidence type="ECO:0000259" key="4">
    <source>
        <dbReference type="PROSITE" id="PS50003"/>
    </source>
</evidence>
<dbReference type="PANTHER" id="PTHR46572:SF1">
    <property type="entry name" value="RHO1 GUANINE NUCLEOTIDE EXCHANGE FACTOR TUS1"/>
    <property type="match status" value="1"/>
</dbReference>
<proteinExistence type="predicted"/>
<accession>A0A6A6DYF0</accession>
<reference evidence="7" key="1">
    <citation type="journal article" date="2020" name="Stud. Mycol.">
        <title>101 Dothideomycetes genomes: a test case for predicting lifestyles and emergence of pathogens.</title>
        <authorList>
            <person name="Haridas S."/>
            <person name="Albert R."/>
            <person name="Binder M."/>
            <person name="Bloem J."/>
            <person name="Labutti K."/>
            <person name="Salamov A."/>
            <person name="Andreopoulos B."/>
            <person name="Baker S."/>
            <person name="Barry K."/>
            <person name="Bills G."/>
            <person name="Bluhm B."/>
            <person name="Cannon C."/>
            <person name="Castanera R."/>
            <person name="Culley D."/>
            <person name="Daum C."/>
            <person name="Ezra D."/>
            <person name="Gonzalez J."/>
            <person name="Henrissat B."/>
            <person name="Kuo A."/>
            <person name="Liang C."/>
            <person name="Lipzen A."/>
            <person name="Lutzoni F."/>
            <person name="Magnuson J."/>
            <person name="Mondo S."/>
            <person name="Nolan M."/>
            <person name="Ohm R."/>
            <person name="Pangilinan J."/>
            <person name="Park H.-J."/>
            <person name="Ramirez L."/>
            <person name="Alfaro M."/>
            <person name="Sun H."/>
            <person name="Tritt A."/>
            <person name="Yoshinaga Y."/>
            <person name="Zwiers L.-H."/>
            <person name="Turgeon B."/>
            <person name="Goodwin S."/>
            <person name="Spatafora J."/>
            <person name="Crous P."/>
            <person name="Grigoriev I."/>
        </authorList>
    </citation>
    <scope>NUCLEOTIDE SEQUENCE</scope>
    <source>
        <strain evidence="7">CBS 207.26</strain>
    </source>
</reference>
<sequence length="1681" mass="185983">MSYYSNGQSYYNPNIPHSNSGSSAQYQNPYDRRTPSTDNGDTANGGAASYGYPGSTTTERRNSFAMHQNDELFIGDSSSQMNPPTSTSPSVGGYNSGYQYQSQSQQQYNPQHYGSQAVAQPNPQAFGGVNRTFTAISHQPYNPALYAESNLNRNNTVSHPYGFSPTSPSSTSYPTPPQQSFPSPTLNQHSQFGRTASQAGRSAYTPPAPPPLPVPPGNASSPADDWGSYPARQPSTAHSSHSHYHRPSDPPHSHAPLPSPPTYATSYGSQDRFNRYPSTSSHHSNPLPPTPEAPPHRSPQRSDTVGRRPLPPPPPQHESDSDDYFAQPNGATRYNQDELFTQIENIAGGGSPGYQPSIQVQQPNGGDSYNSVERHPSGRNGGGVNGDRLAPYPVQDQYNTSDESDIEAAAGLAALQMAEAQEEADEARRRSGGSGLFSTYASIQSPQLPTSVTSPAEESASDSDYVPVDVGLYGGNFDPHFTYGRGPNLLATGSSFENRSHPVSSSGSQRRSEAASDDYDPIHPFPSFSRDVRVDTFGTGGLEEPSARRRSYDEGDEIGLTDHQSPIPGEPADMFFHPGMSTNRPLPPPPANNNRRGHHQSTSSAGSYEYWRNSQSSRGSYPIDPQSMQMQTPGGTLVPRSTSLLQHSNTPQTIPLPRSKTDAEQGHRARQSNRNTFYGAVDSDGNTLTPSSGDAVAIDLPTLPAGKRFNPAKLTTSDFKKCKEPWALSSIIDWLKSMTEGEADLKENAINEGLVALFTYKVPTMNIADAETLSSRVVAEMYKAGTLVHEEEWLKFSSETMTGVIFQLTGAGCYAPKLHNHATPGRCYSYHCQRTLKKIDLQSQSAAPQSEDWATFYRLKKEDVEHANKKEVERQNIIHEIVQGEDNYMERLDVLRNLYRDRLLAAQPPVIPPKKLNKFIRDVFGKIDAVKKANEDHLLPQMKYRQQEQGPWIVGFSDIFREWIRKAKQAYIEYAAAFPYASFLVRQEADKNMLFRTFLDEARAHKLSNKLSWDTYLKGPITRLQHYGLLLGTVLKKSTQDNEEKRNLQVAMEEIKAVTLECDNRVAEMSRKVDLTDLQAKLILRPGMQRVELNLDHLGRELIFKGDLQRMGGNRFTWQETHALLFDHYLVLAKTVSYREADGVTKSEKYDVSRLPIPMDLLVLESEDDDPVIRSAVKGIAAVTTVTGKVAGQDSRLGRVATATPGPGTLQHTNTSNSLSSTNTGGSGKTMVTTTAIDQSKDEKIMYPFRIKHLGKETYTLFAPSAQNRAEWCDKLIIAKTRHAAALFSQNAEPFRLRVMADAAFAYESAIPSQKSITIKGTPLDRSIEEVEKLFSNSGRPVPICRAKVNCATAFHQPYGKPMVAIGTDIGVYISEYDNPRGWSKAIQIPKVTQVAVLEQFSLMLLISDKSLIAYHLDTVCPVSGALPSNESARRAPQKLSGARDVGFFATGVMKDRTLVFYKKRDGISSTFKVLEPVYQKSTEKKSRIWKSGRTEFFREYDEFYIPTDCFGINLFHSSLAISTAKGFEVLTLDKKQPWSVPDLKQPHVATIASRLQNQDPLGMFRLSDQEFLLCYEECAIYVNKHGDISRSVIMEFVGKAKSAALYGPYVLLFDPDFVEIRNAQNGRLRQVIAGRDVKCLDDGLSGGSAGNRTVKLSLQHPQQERCQIVVELLLNEGQKE</sequence>
<dbReference type="SUPFAM" id="SSF50729">
    <property type="entry name" value="PH domain-like"/>
    <property type="match status" value="1"/>
</dbReference>
<feature type="region of interest" description="Disordered" evidence="3">
    <location>
        <begin position="493"/>
        <end position="567"/>
    </location>
</feature>
<feature type="compositionally biased region" description="Polar residues" evidence="3">
    <location>
        <begin position="329"/>
        <end position="344"/>
    </location>
</feature>
<feature type="region of interest" description="Disordered" evidence="3">
    <location>
        <begin position="157"/>
        <end position="402"/>
    </location>
</feature>
<evidence type="ECO:0000259" key="5">
    <source>
        <dbReference type="PROSITE" id="PS50010"/>
    </source>
</evidence>
<feature type="compositionally biased region" description="Polar residues" evidence="3">
    <location>
        <begin position="110"/>
        <end position="123"/>
    </location>
</feature>
<dbReference type="InterPro" id="IPR000219">
    <property type="entry name" value="DH_dom"/>
</dbReference>
<dbReference type="InterPro" id="IPR052233">
    <property type="entry name" value="Rho-type_GEFs"/>
</dbReference>
<dbReference type="SUPFAM" id="SSF48065">
    <property type="entry name" value="DBL homology domain (DH-domain)"/>
    <property type="match status" value="1"/>
</dbReference>
<dbReference type="PANTHER" id="PTHR46572">
    <property type="entry name" value="RHO1 GDP-GTP EXCHANGE PROTEIN 1-RELATED"/>
    <property type="match status" value="1"/>
</dbReference>
<dbReference type="Proteomes" id="UP000800200">
    <property type="component" value="Unassembled WGS sequence"/>
</dbReference>
<dbReference type="GO" id="GO:0005085">
    <property type="term" value="F:guanyl-nucleotide exchange factor activity"/>
    <property type="evidence" value="ECO:0007669"/>
    <property type="project" value="UniProtKB-KW"/>
</dbReference>
<dbReference type="Gene3D" id="2.30.29.30">
    <property type="entry name" value="Pleckstrin-homology domain (PH domain)/Phosphotyrosine-binding domain (PTB)"/>
    <property type="match status" value="1"/>
</dbReference>
<dbReference type="Pfam" id="PF23582">
    <property type="entry name" value="WHD_RGF3"/>
    <property type="match status" value="1"/>
</dbReference>
<keyword evidence="2" id="KW-0344">Guanine-nucleotide releasing factor</keyword>
<feature type="region of interest" description="Disordered" evidence="3">
    <location>
        <begin position="1199"/>
        <end position="1230"/>
    </location>
</feature>
<dbReference type="PROSITE" id="PS50010">
    <property type="entry name" value="DH_2"/>
    <property type="match status" value="1"/>
</dbReference>
<feature type="compositionally biased region" description="Polar residues" evidence="3">
    <location>
        <begin position="76"/>
        <end position="90"/>
    </location>
</feature>
<feature type="compositionally biased region" description="Polar residues" evidence="3">
    <location>
        <begin position="436"/>
        <end position="456"/>
    </location>
</feature>
<feature type="domain" description="DH" evidence="5">
    <location>
        <begin position="873"/>
        <end position="1065"/>
    </location>
</feature>
<evidence type="ECO:0000256" key="2">
    <source>
        <dbReference type="ARBA" id="ARBA00022658"/>
    </source>
</evidence>
<evidence type="ECO:0000256" key="1">
    <source>
        <dbReference type="ARBA" id="ARBA00022553"/>
    </source>
</evidence>
<keyword evidence="8" id="KW-1185">Reference proteome</keyword>
<feature type="compositionally biased region" description="Low complexity" evidence="3">
    <location>
        <begin position="1213"/>
        <end position="1224"/>
    </location>
</feature>
<feature type="compositionally biased region" description="Polar residues" evidence="3">
    <location>
        <begin position="1"/>
        <end position="28"/>
    </location>
</feature>
<feature type="compositionally biased region" description="Polar residues" evidence="3">
    <location>
        <begin position="262"/>
        <end position="284"/>
    </location>
</feature>
<evidence type="ECO:0000313" key="7">
    <source>
        <dbReference type="EMBL" id="KAF2184063.1"/>
    </source>
</evidence>
<feature type="region of interest" description="Disordered" evidence="3">
    <location>
        <begin position="419"/>
        <end position="463"/>
    </location>
</feature>
<dbReference type="PROSITE" id="PS50003">
    <property type="entry name" value="PH_DOMAIN"/>
    <property type="match status" value="1"/>
</dbReference>
<dbReference type="SMART" id="SM00036">
    <property type="entry name" value="CNH"/>
    <property type="match status" value="1"/>
</dbReference>
<feature type="domain" description="PH" evidence="4">
    <location>
        <begin position="1101"/>
        <end position="1281"/>
    </location>
</feature>
<name>A0A6A6DYF0_9PEZI</name>
<dbReference type="InterPro" id="IPR057283">
    <property type="entry name" value="RGF3_WH"/>
</dbReference>
<dbReference type="SMART" id="SM00325">
    <property type="entry name" value="RhoGEF"/>
    <property type="match status" value="1"/>
</dbReference>
<feature type="region of interest" description="Disordered" evidence="3">
    <location>
        <begin position="1"/>
        <end position="125"/>
    </location>
</feature>
<dbReference type="PROSITE" id="PS50219">
    <property type="entry name" value="CNH"/>
    <property type="match status" value="1"/>
</dbReference>
<dbReference type="Pfam" id="PF00780">
    <property type="entry name" value="CNH"/>
    <property type="match status" value="1"/>
</dbReference>
<feature type="compositionally biased region" description="Polar residues" evidence="3">
    <location>
        <begin position="600"/>
        <end position="619"/>
    </location>
</feature>
<feature type="compositionally biased region" description="Pro residues" evidence="3">
    <location>
        <begin position="206"/>
        <end position="216"/>
    </location>
</feature>
<dbReference type="Gene3D" id="1.20.900.10">
    <property type="entry name" value="Dbl homology (DH) domain"/>
    <property type="match status" value="1"/>
</dbReference>
<feature type="compositionally biased region" description="Polar residues" evidence="3">
    <location>
        <begin position="186"/>
        <end position="200"/>
    </location>
</feature>
<feature type="compositionally biased region" description="Low complexity" evidence="3">
    <location>
        <begin position="163"/>
        <end position="173"/>
    </location>
</feature>
<evidence type="ECO:0008006" key="9">
    <source>
        <dbReference type="Google" id="ProtNLM"/>
    </source>
</evidence>
<feature type="compositionally biased region" description="Polar residues" evidence="3">
    <location>
        <begin position="493"/>
        <end position="509"/>
    </location>
</feature>
<feature type="region of interest" description="Disordered" evidence="3">
    <location>
        <begin position="647"/>
        <end position="680"/>
    </location>
</feature>
<dbReference type="InterPro" id="IPR001849">
    <property type="entry name" value="PH_domain"/>
</dbReference>
<feature type="compositionally biased region" description="Low complexity" evidence="3">
    <location>
        <begin position="92"/>
        <end position="109"/>
    </location>
</feature>
<dbReference type="Pfam" id="PF15405">
    <property type="entry name" value="PH_5"/>
    <property type="match status" value="1"/>
</dbReference>
<feature type="compositionally biased region" description="Polar residues" evidence="3">
    <location>
        <begin position="354"/>
        <end position="371"/>
    </location>
</feature>
<feature type="region of interest" description="Disordered" evidence="3">
    <location>
        <begin position="581"/>
        <end position="631"/>
    </location>
</feature>
<organism evidence="7 8">
    <name type="scientific">Zopfia rhizophila CBS 207.26</name>
    <dbReference type="NCBI Taxonomy" id="1314779"/>
    <lineage>
        <taxon>Eukaryota</taxon>
        <taxon>Fungi</taxon>
        <taxon>Dikarya</taxon>
        <taxon>Ascomycota</taxon>
        <taxon>Pezizomycotina</taxon>
        <taxon>Dothideomycetes</taxon>
        <taxon>Dothideomycetes incertae sedis</taxon>
        <taxon>Zopfiaceae</taxon>
        <taxon>Zopfia</taxon>
    </lineage>
</organism>
<feature type="compositionally biased region" description="Pro residues" evidence="3">
    <location>
        <begin position="286"/>
        <end position="297"/>
    </location>
</feature>
<dbReference type="InterPro" id="IPR011993">
    <property type="entry name" value="PH-like_dom_sf"/>
</dbReference>
<dbReference type="OrthoDB" id="660555at2759"/>
<dbReference type="Pfam" id="PF00621">
    <property type="entry name" value="RhoGEF"/>
    <property type="match status" value="1"/>
</dbReference>
<keyword evidence="1" id="KW-0597">Phosphoprotein</keyword>
<dbReference type="InterPro" id="IPR001180">
    <property type="entry name" value="CNH_dom"/>
</dbReference>
<dbReference type="EMBL" id="ML994639">
    <property type="protein sequence ID" value="KAF2184063.1"/>
    <property type="molecule type" value="Genomic_DNA"/>
</dbReference>
<dbReference type="InterPro" id="IPR035899">
    <property type="entry name" value="DBL_dom_sf"/>
</dbReference>
<gene>
    <name evidence="7" type="ORF">K469DRAFT_580651</name>
</gene>
<dbReference type="CDD" id="cd00821">
    <property type="entry name" value="PH"/>
    <property type="match status" value="1"/>
</dbReference>
<feature type="domain" description="CNH" evidence="6">
    <location>
        <begin position="1346"/>
        <end position="1648"/>
    </location>
</feature>
<dbReference type="InterPro" id="IPR041675">
    <property type="entry name" value="PH_5"/>
</dbReference>
<dbReference type="CDD" id="cd00160">
    <property type="entry name" value="RhoGEF"/>
    <property type="match status" value="1"/>
</dbReference>
<evidence type="ECO:0000256" key="3">
    <source>
        <dbReference type="SAM" id="MobiDB-lite"/>
    </source>
</evidence>
<protein>
    <recommendedName>
        <fullName evidence="9">Rho guanyl nucleotide exchange factor</fullName>
    </recommendedName>
</protein>
<dbReference type="SMART" id="SM00233">
    <property type="entry name" value="PH"/>
    <property type="match status" value="1"/>
</dbReference>
<evidence type="ECO:0000259" key="6">
    <source>
        <dbReference type="PROSITE" id="PS50219"/>
    </source>
</evidence>
<evidence type="ECO:0000313" key="8">
    <source>
        <dbReference type="Proteomes" id="UP000800200"/>
    </source>
</evidence>